<evidence type="ECO:0000256" key="2">
    <source>
        <dbReference type="PROSITE-ProRule" id="PRU00335"/>
    </source>
</evidence>
<feature type="domain" description="HTH tetR-type" evidence="4">
    <location>
        <begin position="39"/>
        <end position="98"/>
    </location>
</feature>
<reference evidence="5 6" key="1">
    <citation type="submission" date="2017-05" db="EMBL/GenBank/DDBJ databases">
        <title>Complete and WGS of Bordetella genogroups.</title>
        <authorList>
            <person name="Spilker T."/>
            <person name="LiPuma J."/>
        </authorList>
    </citation>
    <scope>NUCLEOTIDE SEQUENCE [LARGE SCALE GENOMIC DNA]</scope>
    <source>
        <strain evidence="5 6">AU19157</strain>
    </source>
</reference>
<evidence type="ECO:0000256" key="3">
    <source>
        <dbReference type="SAM" id="MobiDB-lite"/>
    </source>
</evidence>
<dbReference type="InterPro" id="IPR001647">
    <property type="entry name" value="HTH_TetR"/>
</dbReference>
<keyword evidence="6" id="KW-1185">Reference proteome</keyword>
<protein>
    <recommendedName>
        <fullName evidence="4">HTH tetR-type domain-containing protein</fullName>
    </recommendedName>
</protein>
<feature type="region of interest" description="Disordered" evidence="3">
    <location>
        <begin position="1"/>
        <end position="37"/>
    </location>
</feature>
<proteinExistence type="predicted"/>
<dbReference type="Gene3D" id="1.10.357.10">
    <property type="entry name" value="Tetracycline Repressor, domain 2"/>
    <property type="match status" value="1"/>
</dbReference>
<dbReference type="PRINTS" id="PR00455">
    <property type="entry name" value="HTHTETR"/>
</dbReference>
<dbReference type="STRING" id="1416806.CAL12_06945"/>
<dbReference type="OrthoDB" id="9816320at2"/>
<dbReference type="SUPFAM" id="SSF46689">
    <property type="entry name" value="Homeodomain-like"/>
    <property type="match status" value="1"/>
</dbReference>
<dbReference type="PROSITE" id="PS50977">
    <property type="entry name" value="HTH_TETR_2"/>
    <property type="match status" value="1"/>
</dbReference>
<dbReference type="AlphaFoldDB" id="A0A1W6YHK4"/>
<dbReference type="PANTHER" id="PTHR30055">
    <property type="entry name" value="HTH-TYPE TRANSCRIPTIONAL REGULATOR RUTR"/>
    <property type="match status" value="1"/>
</dbReference>
<keyword evidence="1 2" id="KW-0238">DNA-binding</keyword>
<name>A0A1W6YHK4_9BORD</name>
<feature type="compositionally biased region" description="Low complexity" evidence="3">
    <location>
        <begin position="1"/>
        <end position="22"/>
    </location>
</feature>
<dbReference type="GO" id="GO:0003700">
    <property type="term" value="F:DNA-binding transcription factor activity"/>
    <property type="evidence" value="ECO:0007669"/>
    <property type="project" value="TreeGrafter"/>
</dbReference>
<evidence type="ECO:0000259" key="4">
    <source>
        <dbReference type="PROSITE" id="PS50977"/>
    </source>
</evidence>
<dbReference type="GO" id="GO:0000976">
    <property type="term" value="F:transcription cis-regulatory region binding"/>
    <property type="evidence" value="ECO:0007669"/>
    <property type="project" value="TreeGrafter"/>
</dbReference>
<organism evidence="5 6">
    <name type="scientific">Bordetella genomosp. 8</name>
    <dbReference type="NCBI Taxonomy" id="1416806"/>
    <lineage>
        <taxon>Bacteria</taxon>
        <taxon>Pseudomonadati</taxon>
        <taxon>Pseudomonadota</taxon>
        <taxon>Betaproteobacteria</taxon>
        <taxon>Burkholderiales</taxon>
        <taxon>Alcaligenaceae</taxon>
        <taxon>Bordetella</taxon>
    </lineage>
</organism>
<dbReference type="EMBL" id="CP021108">
    <property type="protein sequence ID" value="ARP80595.1"/>
    <property type="molecule type" value="Genomic_DNA"/>
</dbReference>
<dbReference type="InterPro" id="IPR050109">
    <property type="entry name" value="HTH-type_TetR-like_transc_reg"/>
</dbReference>
<accession>A0A1W6YHK4</accession>
<dbReference type="PANTHER" id="PTHR30055:SF181">
    <property type="entry name" value="BLR6905 PROTEIN"/>
    <property type="match status" value="1"/>
</dbReference>
<evidence type="ECO:0000313" key="6">
    <source>
        <dbReference type="Proteomes" id="UP000194151"/>
    </source>
</evidence>
<evidence type="ECO:0000313" key="5">
    <source>
        <dbReference type="EMBL" id="ARP80595.1"/>
    </source>
</evidence>
<dbReference type="KEGG" id="bgv:CAL12_06945"/>
<dbReference type="Proteomes" id="UP000194151">
    <property type="component" value="Chromosome"/>
</dbReference>
<dbReference type="RefSeq" id="WP_086063818.1">
    <property type="nucleotide sequence ID" value="NZ_CP021108.1"/>
</dbReference>
<evidence type="ECO:0000256" key="1">
    <source>
        <dbReference type="ARBA" id="ARBA00023125"/>
    </source>
</evidence>
<dbReference type="Pfam" id="PF00440">
    <property type="entry name" value="TetR_N"/>
    <property type="match status" value="1"/>
</dbReference>
<gene>
    <name evidence="5" type="ORF">CAL12_06945</name>
</gene>
<dbReference type="InterPro" id="IPR009057">
    <property type="entry name" value="Homeodomain-like_sf"/>
</dbReference>
<sequence length="257" mass="29923">MVATTKSTRAARSATPAKTASPRAGKPAPVEKKPRLRAAERQQQILHGAIRYFSEKGFAGHTRELSQRLGITQPLLYRYFKSKQDLIDQVYLHVFMGRWQPQWVALLRDRTLPLQERLVRFYREYARATYQPEWIRIYMFAGLESSGLNRRYLQLIKKDLLAPCCQELRHHCGVADDGPVTEQEIEFYWTLHDGLFYTAIRETIYQSPMEVSFDDKVRYAVENFLAGAKTVYPRLVREARQEDAEARSPRARRTAPV</sequence>
<feature type="DNA-binding region" description="H-T-H motif" evidence="2">
    <location>
        <begin position="61"/>
        <end position="80"/>
    </location>
</feature>